<comment type="caution">
    <text evidence="2">The sequence shown here is derived from an EMBL/GenBank/DDBJ whole genome shotgun (WGS) entry which is preliminary data.</text>
</comment>
<organism evidence="2 3">
    <name type="scientific">Triangularia setosa</name>
    <dbReference type="NCBI Taxonomy" id="2587417"/>
    <lineage>
        <taxon>Eukaryota</taxon>
        <taxon>Fungi</taxon>
        <taxon>Dikarya</taxon>
        <taxon>Ascomycota</taxon>
        <taxon>Pezizomycotina</taxon>
        <taxon>Sordariomycetes</taxon>
        <taxon>Sordariomycetidae</taxon>
        <taxon>Sordariales</taxon>
        <taxon>Podosporaceae</taxon>
        <taxon>Triangularia</taxon>
    </lineage>
</organism>
<feature type="region of interest" description="Disordered" evidence="1">
    <location>
        <begin position="90"/>
        <end position="111"/>
    </location>
</feature>
<proteinExistence type="predicted"/>
<evidence type="ECO:0000256" key="1">
    <source>
        <dbReference type="SAM" id="MobiDB-lite"/>
    </source>
</evidence>
<protein>
    <submittedName>
        <fullName evidence="2">Uncharacterized protein</fullName>
    </submittedName>
</protein>
<keyword evidence="3" id="KW-1185">Reference proteome</keyword>
<reference evidence="2" key="2">
    <citation type="submission" date="2023-05" db="EMBL/GenBank/DDBJ databases">
        <authorList>
            <consortium name="Lawrence Berkeley National Laboratory"/>
            <person name="Steindorff A."/>
            <person name="Hensen N."/>
            <person name="Bonometti L."/>
            <person name="Westerberg I."/>
            <person name="Brannstrom I.O."/>
            <person name="Guillou S."/>
            <person name="Cros-Aarteil S."/>
            <person name="Calhoun S."/>
            <person name="Haridas S."/>
            <person name="Kuo A."/>
            <person name="Mondo S."/>
            <person name="Pangilinan J."/>
            <person name="Riley R."/>
            <person name="Labutti K."/>
            <person name="Andreopoulos B."/>
            <person name="Lipzen A."/>
            <person name="Chen C."/>
            <person name="Yanf M."/>
            <person name="Daum C."/>
            <person name="Ng V."/>
            <person name="Clum A."/>
            <person name="Ohm R."/>
            <person name="Martin F."/>
            <person name="Silar P."/>
            <person name="Natvig D."/>
            <person name="Lalanne C."/>
            <person name="Gautier V."/>
            <person name="Ament-Velasquez S.L."/>
            <person name="Kruys A."/>
            <person name="Hutchinson M.I."/>
            <person name="Powell A.J."/>
            <person name="Barry K."/>
            <person name="Miller A.N."/>
            <person name="Grigoriev I.V."/>
            <person name="Debuchy R."/>
            <person name="Gladieux P."/>
            <person name="Thoren M.H."/>
            <person name="Johannesson H."/>
        </authorList>
    </citation>
    <scope>NUCLEOTIDE SEQUENCE</scope>
    <source>
        <strain evidence="2">CBS 892.96</strain>
    </source>
</reference>
<dbReference type="EMBL" id="MU866886">
    <property type="protein sequence ID" value="KAK4170635.1"/>
    <property type="molecule type" value="Genomic_DNA"/>
</dbReference>
<sequence>MIQGLFFRTWADLIQEYFALQLKYESDRLPALAGIADLASCTVPSRYISGIWEANLPAGLLWLPTKYPAKPSSITCVPSWSWASVIGPIKTGGHNPESSSVKLDSTDIHET</sequence>
<name>A0AAN7A274_9PEZI</name>
<dbReference type="AlphaFoldDB" id="A0AAN7A274"/>
<dbReference type="PANTHER" id="PTHR33112:SF16">
    <property type="entry name" value="HETEROKARYON INCOMPATIBILITY DOMAIN-CONTAINING PROTEIN"/>
    <property type="match status" value="1"/>
</dbReference>
<gene>
    <name evidence="2" type="ORF">QBC36DRAFT_350865</name>
</gene>
<evidence type="ECO:0000313" key="3">
    <source>
        <dbReference type="Proteomes" id="UP001302321"/>
    </source>
</evidence>
<evidence type="ECO:0000313" key="2">
    <source>
        <dbReference type="EMBL" id="KAK4170635.1"/>
    </source>
</evidence>
<dbReference type="PANTHER" id="PTHR33112">
    <property type="entry name" value="DOMAIN PROTEIN, PUTATIVE-RELATED"/>
    <property type="match status" value="1"/>
</dbReference>
<dbReference type="Proteomes" id="UP001302321">
    <property type="component" value="Unassembled WGS sequence"/>
</dbReference>
<reference evidence="2" key="1">
    <citation type="journal article" date="2023" name="Mol. Phylogenet. Evol.">
        <title>Genome-scale phylogeny and comparative genomics of the fungal order Sordariales.</title>
        <authorList>
            <person name="Hensen N."/>
            <person name="Bonometti L."/>
            <person name="Westerberg I."/>
            <person name="Brannstrom I.O."/>
            <person name="Guillou S."/>
            <person name="Cros-Aarteil S."/>
            <person name="Calhoun S."/>
            <person name="Haridas S."/>
            <person name="Kuo A."/>
            <person name="Mondo S."/>
            <person name="Pangilinan J."/>
            <person name="Riley R."/>
            <person name="LaButti K."/>
            <person name="Andreopoulos B."/>
            <person name="Lipzen A."/>
            <person name="Chen C."/>
            <person name="Yan M."/>
            <person name="Daum C."/>
            <person name="Ng V."/>
            <person name="Clum A."/>
            <person name="Steindorff A."/>
            <person name="Ohm R.A."/>
            <person name="Martin F."/>
            <person name="Silar P."/>
            <person name="Natvig D.O."/>
            <person name="Lalanne C."/>
            <person name="Gautier V."/>
            <person name="Ament-Velasquez S.L."/>
            <person name="Kruys A."/>
            <person name="Hutchinson M.I."/>
            <person name="Powell A.J."/>
            <person name="Barry K."/>
            <person name="Miller A.N."/>
            <person name="Grigoriev I.V."/>
            <person name="Debuchy R."/>
            <person name="Gladieux P."/>
            <person name="Hiltunen Thoren M."/>
            <person name="Johannesson H."/>
        </authorList>
    </citation>
    <scope>NUCLEOTIDE SEQUENCE</scope>
    <source>
        <strain evidence="2">CBS 892.96</strain>
    </source>
</reference>
<accession>A0AAN7A274</accession>